<dbReference type="InterPro" id="IPR047575">
    <property type="entry name" value="Sm"/>
</dbReference>
<dbReference type="GO" id="GO:0000932">
    <property type="term" value="C:P-body"/>
    <property type="evidence" value="ECO:0007669"/>
    <property type="project" value="EnsemblFungi"/>
</dbReference>
<dbReference type="GO" id="GO:0005681">
    <property type="term" value="C:spliceosomal complex"/>
    <property type="evidence" value="ECO:0007669"/>
    <property type="project" value="UniProtKB-KW"/>
</dbReference>
<dbReference type="GO" id="GO:0005688">
    <property type="term" value="C:U6 snRNP"/>
    <property type="evidence" value="ECO:0007669"/>
    <property type="project" value="UniProtKB-UniRule"/>
</dbReference>
<keyword evidence="8 9" id="KW-0687">Ribonucleoprotein</keyword>
<dbReference type="EMBL" id="KV454478">
    <property type="protein sequence ID" value="ODV61891.1"/>
    <property type="molecule type" value="Genomic_DNA"/>
</dbReference>
<dbReference type="PROSITE" id="PS52002">
    <property type="entry name" value="SM"/>
    <property type="match status" value="1"/>
</dbReference>
<dbReference type="InterPro" id="IPR001163">
    <property type="entry name" value="Sm_dom_euk/arc"/>
</dbReference>
<evidence type="ECO:0000256" key="9">
    <source>
        <dbReference type="RuleBase" id="RU365046"/>
    </source>
</evidence>
<evidence type="ECO:0000256" key="4">
    <source>
        <dbReference type="ARBA" id="ARBA00022728"/>
    </source>
</evidence>
<comment type="function">
    <text evidence="9">Binds specifically to the 3'-terminal U-tract of U6 snRNA.</text>
</comment>
<dbReference type="OrthoDB" id="29543at2759"/>
<dbReference type="GO" id="GO:0008266">
    <property type="term" value="F:poly(U) RNA binding"/>
    <property type="evidence" value="ECO:0007669"/>
    <property type="project" value="EnsemblFungi"/>
</dbReference>
<dbReference type="RefSeq" id="XP_020048198.1">
    <property type="nucleotide sequence ID" value="XM_020190410.1"/>
</dbReference>
<evidence type="ECO:0000256" key="1">
    <source>
        <dbReference type="ARBA" id="ARBA00004123"/>
    </source>
</evidence>
<comment type="similarity">
    <text evidence="2 9">Belongs to the snRNP Sm proteins family.</text>
</comment>
<dbReference type="InterPro" id="IPR034105">
    <property type="entry name" value="Lsm3"/>
</dbReference>
<dbReference type="CDD" id="cd01730">
    <property type="entry name" value="LSm3"/>
    <property type="match status" value="1"/>
</dbReference>
<reference evidence="12" key="1">
    <citation type="submission" date="2016-05" db="EMBL/GenBank/DDBJ databases">
        <title>Comparative genomics of biotechnologically important yeasts.</title>
        <authorList>
            <consortium name="DOE Joint Genome Institute"/>
            <person name="Riley R."/>
            <person name="Haridas S."/>
            <person name="Wolfe K.H."/>
            <person name="Lopes M.R."/>
            <person name="Hittinger C.T."/>
            <person name="Goker M."/>
            <person name="Salamov A."/>
            <person name="Wisecaver J."/>
            <person name="Long T.M."/>
            <person name="Aerts A.L."/>
            <person name="Barry K."/>
            <person name="Choi C."/>
            <person name="Clum A."/>
            <person name="Coughlan A.Y."/>
            <person name="Deshpande S."/>
            <person name="Douglass A.P."/>
            <person name="Hanson S.J."/>
            <person name="Klenk H.-P."/>
            <person name="Labutti K."/>
            <person name="Lapidus A."/>
            <person name="Lindquist E."/>
            <person name="Lipzen A."/>
            <person name="Meier-Kolthoff J.P."/>
            <person name="Ohm R.A."/>
            <person name="Otillar R.P."/>
            <person name="Pangilinan J."/>
            <person name="Peng Y."/>
            <person name="Rokas A."/>
            <person name="Rosa C.A."/>
            <person name="Scheuner C."/>
            <person name="Sibirny A.A."/>
            <person name="Slot J.C."/>
            <person name="Stielow J.B."/>
            <person name="Sun H."/>
            <person name="Kurtzman C.P."/>
            <person name="Blackwell M."/>
            <person name="Grigoriev I.V."/>
            <person name="Jeffries T.W."/>
        </authorList>
    </citation>
    <scope>NUCLEOTIDE SEQUENCE [LARGE SCALE GENOMIC DNA]</scope>
    <source>
        <strain evidence="12">DSM 1968</strain>
    </source>
</reference>
<dbReference type="InterPro" id="IPR010920">
    <property type="entry name" value="LSM_dom_sf"/>
</dbReference>
<dbReference type="InterPro" id="IPR040002">
    <property type="entry name" value="Sm-like_LSM3"/>
</dbReference>
<keyword evidence="6 9" id="KW-0508">mRNA splicing</keyword>
<dbReference type="SMART" id="SM00651">
    <property type="entry name" value="Sm"/>
    <property type="match status" value="1"/>
</dbReference>
<evidence type="ECO:0000256" key="6">
    <source>
        <dbReference type="ARBA" id="ARBA00023187"/>
    </source>
</evidence>
<dbReference type="GO" id="GO:0000290">
    <property type="term" value="P:deadenylation-dependent decapping of nuclear-transcribed mRNA"/>
    <property type="evidence" value="ECO:0007669"/>
    <property type="project" value="EnsemblFungi"/>
</dbReference>
<dbReference type="GO" id="GO:0046540">
    <property type="term" value="C:U4/U6 x U5 tri-snRNP complex"/>
    <property type="evidence" value="ECO:0007669"/>
    <property type="project" value="UniProtKB-UniRule"/>
</dbReference>
<evidence type="ECO:0000256" key="7">
    <source>
        <dbReference type="ARBA" id="ARBA00023242"/>
    </source>
</evidence>
<comment type="subcellular location">
    <subcellularLocation>
        <location evidence="1 9">Nucleus</location>
    </subcellularLocation>
</comment>
<dbReference type="GO" id="GO:0006364">
    <property type="term" value="P:rRNA processing"/>
    <property type="evidence" value="ECO:0007669"/>
    <property type="project" value="EnsemblFungi"/>
</dbReference>
<keyword evidence="12" id="KW-1185">Reference proteome</keyword>
<comment type="subunit">
    <text evidence="9">LSm subunits form a heteromer with a doughnut shape.</text>
</comment>
<keyword evidence="5 9" id="KW-0694">RNA-binding</keyword>
<dbReference type="AlphaFoldDB" id="A0A1D2VJU6"/>
<dbReference type="PANTHER" id="PTHR13110">
    <property type="entry name" value="U6 SNRNA-ASSOCIATED SM-LIKE PROTEIN LSM3"/>
    <property type="match status" value="1"/>
</dbReference>
<sequence length="92" mass="10434">MSELDVVEPLDLIKLSLDETVYIKLRGAREIVGTLHGYDSHCNMVLGDTVETIFLVDQNDPKKFVKKIKKHDMLFVRGDSVILVTSPDFDEV</sequence>
<dbReference type="GeneID" id="30964046"/>
<dbReference type="Proteomes" id="UP000095038">
    <property type="component" value="Unassembled WGS sequence"/>
</dbReference>
<dbReference type="SUPFAM" id="SSF50182">
    <property type="entry name" value="Sm-like ribonucleoproteins"/>
    <property type="match status" value="1"/>
</dbReference>
<keyword evidence="4 9" id="KW-0747">Spliceosome</keyword>
<accession>A0A1D2VJU6</accession>
<dbReference type="Pfam" id="PF01423">
    <property type="entry name" value="LSM"/>
    <property type="match status" value="1"/>
</dbReference>
<evidence type="ECO:0000256" key="8">
    <source>
        <dbReference type="ARBA" id="ARBA00023274"/>
    </source>
</evidence>
<evidence type="ECO:0000313" key="11">
    <source>
        <dbReference type="EMBL" id="ODV61891.1"/>
    </source>
</evidence>
<dbReference type="GO" id="GO:0005682">
    <property type="term" value="C:U5 snRNP"/>
    <property type="evidence" value="ECO:0007669"/>
    <property type="project" value="EnsemblFungi"/>
</dbReference>
<evidence type="ECO:0000313" key="12">
    <source>
        <dbReference type="Proteomes" id="UP000095038"/>
    </source>
</evidence>
<gene>
    <name evidence="9" type="primary">LSM3</name>
    <name evidence="11" type="ORF">ASCRUDRAFT_33216</name>
</gene>
<organism evidence="11 12">
    <name type="scientific">Ascoidea rubescens DSM 1968</name>
    <dbReference type="NCBI Taxonomy" id="1344418"/>
    <lineage>
        <taxon>Eukaryota</taxon>
        <taxon>Fungi</taxon>
        <taxon>Dikarya</taxon>
        <taxon>Ascomycota</taxon>
        <taxon>Saccharomycotina</taxon>
        <taxon>Saccharomycetes</taxon>
        <taxon>Ascoideaceae</taxon>
        <taxon>Ascoidea</taxon>
    </lineage>
</organism>
<evidence type="ECO:0000256" key="3">
    <source>
        <dbReference type="ARBA" id="ARBA00022664"/>
    </source>
</evidence>
<keyword evidence="7 9" id="KW-0539">Nucleus</keyword>
<evidence type="ECO:0000256" key="2">
    <source>
        <dbReference type="ARBA" id="ARBA00006850"/>
    </source>
</evidence>
<dbReference type="GO" id="GO:0140445">
    <property type="term" value="C:chromosome, telomeric repeat region"/>
    <property type="evidence" value="ECO:0007669"/>
    <property type="project" value="EnsemblFungi"/>
</dbReference>
<dbReference type="GO" id="GO:0005730">
    <property type="term" value="C:nucleolus"/>
    <property type="evidence" value="ECO:0007669"/>
    <property type="project" value="EnsemblFungi"/>
</dbReference>
<dbReference type="GO" id="GO:1990726">
    <property type="term" value="C:Lsm1-7-Pat1 complex"/>
    <property type="evidence" value="ECO:0007669"/>
    <property type="project" value="EnsemblFungi"/>
</dbReference>
<dbReference type="GO" id="GO:0070034">
    <property type="term" value="F:telomerase RNA binding"/>
    <property type="evidence" value="ECO:0007669"/>
    <property type="project" value="EnsemblFungi"/>
</dbReference>
<keyword evidence="3 9" id="KW-0507">mRNA processing</keyword>
<evidence type="ECO:0000259" key="10">
    <source>
        <dbReference type="PROSITE" id="PS52002"/>
    </source>
</evidence>
<evidence type="ECO:0000256" key="5">
    <source>
        <dbReference type="ARBA" id="ARBA00022884"/>
    </source>
</evidence>
<dbReference type="GO" id="GO:0003682">
    <property type="term" value="F:chromatin binding"/>
    <property type="evidence" value="ECO:0007669"/>
    <property type="project" value="EnsemblFungi"/>
</dbReference>
<dbReference type="GO" id="GO:0008033">
    <property type="term" value="P:tRNA processing"/>
    <property type="evidence" value="ECO:0007669"/>
    <property type="project" value="EnsemblFungi"/>
</dbReference>
<dbReference type="GO" id="GO:0030620">
    <property type="term" value="F:U2 snRNA binding"/>
    <property type="evidence" value="ECO:0007669"/>
    <property type="project" value="EnsemblFungi"/>
</dbReference>
<dbReference type="Gene3D" id="2.30.30.100">
    <property type="match status" value="1"/>
</dbReference>
<dbReference type="GO" id="GO:0000398">
    <property type="term" value="P:mRNA splicing, via spliceosome"/>
    <property type="evidence" value="ECO:0007669"/>
    <property type="project" value="UniProtKB-UniRule"/>
</dbReference>
<dbReference type="GO" id="GO:0005732">
    <property type="term" value="C:sno(s)RNA-containing ribonucleoprotein complex"/>
    <property type="evidence" value="ECO:0007669"/>
    <property type="project" value="EnsemblFungi"/>
</dbReference>
<dbReference type="STRING" id="1344418.A0A1D2VJU6"/>
<protein>
    <recommendedName>
        <fullName evidence="9">LSM complex subunit LSM3</fullName>
    </recommendedName>
</protein>
<dbReference type="FunCoup" id="A0A1D2VJU6">
    <property type="interactions" value="549"/>
</dbReference>
<feature type="domain" description="Sm" evidence="10">
    <location>
        <begin position="8"/>
        <end position="90"/>
    </location>
</feature>
<name>A0A1D2VJU6_9ASCO</name>
<dbReference type="InParanoid" id="A0A1D2VJU6"/>
<proteinExistence type="inferred from homology"/>